<dbReference type="AlphaFoldDB" id="A0AAE2CZR7"/>
<reference evidence="3" key="1">
    <citation type="submission" date="2020-06" db="EMBL/GenBank/DDBJ databases">
        <authorList>
            <person name="Li T."/>
            <person name="Hu X."/>
            <person name="Zhang T."/>
            <person name="Song X."/>
            <person name="Zhang H."/>
            <person name="Dai N."/>
            <person name="Sheng W."/>
            <person name="Hou X."/>
            <person name="Wei L."/>
        </authorList>
    </citation>
    <scope>NUCLEOTIDE SEQUENCE</scope>
    <source>
        <strain evidence="3">3651</strain>
        <tissue evidence="3">Leaf</tissue>
    </source>
</reference>
<feature type="coiled-coil region" evidence="1">
    <location>
        <begin position="113"/>
        <end position="140"/>
    </location>
</feature>
<dbReference type="Pfam" id="PF14144">
    <property type="entry name" value="DOG1"/>
    <property type="match status" value="1"/>
</dbReference>
<dbReference type="PROSITE" id="PS51806">
    <property type="entry name" value="DOG1"/>
    <property type="match status" value="1"/>
</dbReference>
<sequence length="248" mass="28943">MNSQVEEKFSDFYRKWMGQLEDLLQLLLMVSREHPELACEDMVNKLTTHHKQYYTFKWAAAHEDVLAFFTPVWLSRLENAHLWVTGWKPSVAFHLVESLRNARFPGASLASMTEEQVRKIEALRVKIKMEEERVEREMERQQVAMADRKMVELARQERLAEKNGGTAVVSSMVEVAVKGMLAGLEKVMKMVDCVRLKTLKGMLDVLTPMQCVDFLAAKSMLQSQMRKIGKKRDKCYYDNKIFRENRTF</sequence>
<evidence type="ECO:0000313" key="4">
    <source>
        <dbReference type="Proteomes" id="UP001293254"/>
    </source>
</evidence>
<dbReference type="GO" id="GO:0043565">
    <property type="term" value="F:sequence-specific DNA binding"/>
    <property type="evidence" value="ECO:0007669"/>
    <property type="project" value="InterPro"/>
</dbReference>
<comment type="caution">
    <text evidence="3">The sequence shown here is derived from an EMBL/GenBank/DDBJ whole genome shotgun (WGS) entry which is preliminary data.</text>
</comment>
<organism evidence="3 4">
    <name type="scientific">Sesamum alatum</name>
    <dbReference type="NCBI Taxonomy" id="300844"/>
    <lineage>
        <taxon>Eukaryota</taxon>
        <taxon>Viridiplantae</taxon>
        <taxon>Streptophyta</taxon>
        <taxon>Embryophyta</taxon>
        <taxon>Tracheophyta</taxon>
        <taxon>Spermatophyta</taxon>
        <taxon>Magnoliopsida</taxon>
        <taxon>eudicotyledons</taxon>
        <taxon>Gunneridae</taxon>
        <taxon>Pentapetalae</taxon>
        <taxon>asterids</taxon>
        <taxon>lamiids</taxon>
        <taxon>Lamiales</taxon>
        <taxon>Pedaliaceae</taxon>
        <taxon>Sesamum</taxon>
    </lineage>
</organism>
<accession>A0AAE2CZR7</accession>
<dbReference type="EMBL" id="JACGWO010000001">
    <property type="protein sequence ID" value="KAK4440059.1"/>
    <property type="molecule type" value="Genomic_DNA"/>
</dbReference>
<protein>
    <submittedName>
        <fullName evidence="3">Protein DOG1-like 4</fullName>
    </submittedName>
</protein>
<feature type="domain" description="DOG1" evidence="2">
    <location>
        <begin position="6"/>
        <end position="235"/>
    </location>
</feature>
<evidence type="ECO:0000259" key="2">
    <source>
        <dbReference type="PROSITE" id="PS51806"/>
    </source>
</evidence>
<dbReference type="Proteomes" id="UP001293254">
    <property type="component" value="Unassembled WGS sequence"/>
</dbReference>
<dbReference type="GO" id="GO:0006351">
    <property type="term" value="P:DNA-templated transcription"/>
    <property type="evidence" value="ECO:0007669"/>
    <property type="project" value="InterPro"/>
</dbReference>
<proteinExistence type="predicted"/>
<keyword evidence="1" id="KW-0175">Coiled coil</keyword>
<evidence type="ECO:0000313" key="3">
    <source>
        <dbReference type="EMBL" id="KAK4440059.1"/>
    </source>
</evidence>
<gene>
    <name evidence="3" type="ORF">Salat_0340800</name>
</gene>
<reference evidence="3" key="2">
    <citation type="journal article" date="2024" name="Plant">
        <title>Genomic evolution and insights into agronomic trait innovations of Sesamum species.</title>
        <authorList>
            <person name="Miao H."/>
            <person name="Wang L."/>
            <person name="Qu L."/>
            <person name="Liu H."/>
            <person name="Sun Y."/>
            <person name="Le M."/>
            <person name="Wang Q."/>
            <person name="Wei S."/>
            <person name="Zheng Y."/>
            <person name="Lin W."/>
            <person name="Duan Y."/>
            <person name="Cao H."/>
            <person name="Xiong S."/>
            <person name="Wang X."/>
            <person name="Wei L."/>
            <person name="Li C."/>
            <person name="Ma Q."/>
            <person name="Ju M."/>
            <person name="Zhao R."/>
            <person name="Li G."/>
            <person name="Mu C."/>
            <person name="Tian Q."/>
            <person name="Mei H."/>
            <person name="Zhang T."/>
            <person name="Gao T."/>
            <person name="Zhang H."/>
        </authorList>
    </citation>
    <scope>NUCLEOTIDE SEQUENCE</scope>
    <source>
        <strain evidence="3">3651</strain>
    </source>
</reference>
<evidence type="ECO:0000256" key="1">
    <source>
        <dbReference type="SAM" id="Coils"/>
    </source>
</evidence>
<name>A0AAE2CZR7_9LAMI</name>
<keyword evidence="4" id="KW-1185">Reference proteome</keyword>
<dbReference type="InterPro" id="IPR025422">
    <property type="entry name" value="TGA_domain"/>
</dbReference>
<dbReference type="PANTHER" id="PTHR46354">
    <property type="entry name" value="DOG1 DOMAIN-CONTAINING PROTEIN"/>
    <property type="match status" value="1"/>
</dbReference>
<dbReference type="PANTHER" id="PTHR46354:SF2">
    <property type="entry name" value="PROTEIN DOG1-LIKE 4"/>
    <property type="match status" value="1"/>
</dbReference>
<dbReference type="InterPro" id="IPR051886">
    <property type="entry name" value="Seed_Dev/Stress_Resp_Reg"/>
</dbReference>